<evidence type="ECO:0000313" key="1">
    <source>
        <dbReference type="EMBL" id="QJA48421.1"/>
    </source>
</evidence>
<dbReference type="EMBL" id="MT142374">
    <property type="protein sequence ID" value="QJA79259.1"/>
    <property type="molecule type" value="Genomic_DNA"/>
</dbReference>
<protein>
    <submittedName>
        <fullName evidence="1">Uncharacterized protein</fullName>
    </submittedName>
</protein>
<reference evidence="1" key="1">
    <citation type="submission" date="2020-03" db="EMBL/GenBank/DDBJ databases">
        <title>The deep terrestrial virosphere.</title>
        <authorList>
            <person name="Holmfeldt K."/>
            <person name="Nilsson E."/>
            <person name="Simone D."/>
            <person name="Lopez-Fernandez M."/>
            <person name="Wu X."/>
            <person name="de Brujin I."/>
            <person name="Lundin D."/>
            <person name="Andersson A."/>
            <person name="Bertilsson S."/>
            <person name="Dopson M."/>
        </authorList>
    </citation>
    <scope>NUCLEOTIDE SEQUENCE</scope>
    <source>
        <strain evidence="3">MM415A00922</strain>
        <strain evidence="2">MM415B02037</strain>
        <strain evidence="1">TM448A00944</strain>
        <strain evidence="4">TM448B03639</strain>
    </source>
</reference>
<organism evidence="1">
    <name type="scientific">viral metagenome</name>
    <dbReference type="NCBI Taxonomy" id="1070528"/>
    <lineage>
        <taxon>unclassified sequences</taxon>
        <taxon>metagenomes</taxon>
        <taxon>organismal metagenomes</taxon>
    </lineage>
</organism>
<evidence type="ECO:0000313" key="2">
    <source>
        <dbReference type="EMBL" id="QJA55537.1"/>
    </source>
</evidence>
<name>A0A6H1ZLV4_9ZZZZ</name>
<evidence type="ECO:0000313" key="3">
    <source>
        <dbReference type="EMBL" id="QJA79259.1"/>
    </source>
</evidence>
<dbReference type="EMBL" id="MT141164">
    <property type="protein sequence ID" value="QJA55537.1"/>
    <property type="molecule type" value="Genomic_DNA"/>
</dbReference>
<evidence type="ECO:0000313" key="4">
    <source>
        <dbReference type="EMBL" id="QJI02797.1"/>
    </source>
</evidence>
<dbReference type="EMBL" id="MT145031">
    <property type="protein sequence ID" value="QJI02797.1"/>
    <property type="molecule type" value="Genomic_DNA"/>
</dbReference>
<sequence length="113" mass="12886">MPISERTKTTISGANKIEEQLCTFAFDPGATAVYRISEDEVPRTSADITKLFEWEFGDTVRGTHAKEHEGMKRYRKDIDSAYGKESDYDKNMIFVDTISEKNLVSDQLKELKA</sequence>
<gene>
    <name evidence="3" type="ORF">MM415A00922_0010</name>
    <name evidence="2" type="ORF">MM415B02037_0013</name>
    <name evidence="1" type="ORF">TM448A00944_0013</name>
    <name evidence="4" type="ORF">TM448B03639_0010</name>
</gene>
<dbReference type="EMBL" id="MT144083">
    <property type="protein sequence ID" value="QJA48421.1"/>
    <property type="molecule type" value="Genomic_DNA"/>
</dbReference>
<accession>A0A6H1ZLV4</accession>
<dbReference type="AlphaFoldDB" id="A0A6H1ZLV4"/>
<proteinExistence type="predicted"/>